<protein>
    <submittedName>
        <fullName evidence="1">Uncharacterized protein</fullName>
    </submittedName>
</protein>
<dbReference type="AlphaFoldDB" id="A0A4R6REP1"/>
<name>A0A4R6REP1_9HYPH</name>
<evidence type="ECO:0000313" key="1">
    <source>
        <dbReference type="EMBL" id="TDP84227.1"/>
    </source>
</evidence>
<organism evidence="1 2">
    <name type="scientific">Oharaeibacter diazotrophicus</name>
    <dbReference type="NCBI Taxonomy" id="1920512"/>
    <lineage>
        <taxon>Bacteria</taxon>
        <taxon>Pseudomonadati</taxon>
        <taxon>Pseudomonadota</taxon>
        <taxon>Alphaproteobacteria</taxon>
        <taxon>Hyphomicrobiales</taxon>
        <taxon>Pleomorphomonadaceae</taxon>
        <taxon>Oharaeibacter</taxon>
    </lineage>
</organism>
<evidence type="ECO:0000313" key="2">
    <source>
        <dbReference type="Proteomes" id="UP000294547"/>
    </source>
</evidence>
<gene>
    <name evidence="1" type="ORF">EDD54_2832</name>
</gene>
<dbReference type="Proteomes" id="UP000294547">
    <property type="component" value="Unassembled WGS sequence"/>
</dbReference>
<reference evidence="1 2" key="1">
    <citation type="submission" date="2019-03" db="EMBL/GenBank/DDBJ databases">
        <title>Genomic Encyclopedia of Type Strains, Phase IV (KMG-IV): sequencing the most valuable type-strain genomes for metagenomic binning, comparative biology and taxonomic classification.</title>
        <authorList>
            <person name="Goeker M."/>
        </authorList>
    </citation>
    <scope>NUCLEOTIDE SEQUENCE [LARGE SCALE GENOMIC DNA]</scope>
    <source>
        <strain evidence="1 2">DSM 102969</strain>
    </source>
</reference>
<dbReference type="EMBL" id="SNXY01000008">
    <property type="protein sequence ID" value="TDP84227.1"/>
    <property type="molecule type" value="Genomic_DNA"/>
</dbReference>
<comment type="caution">
    <text evidence="1">The sequence shown here is derived from an EMBL/GenBank/DDBJ whole genome shotgun (WGS) entry which is preliminary data.</text>
</comment>
<dbReference type="RefSeq" id="WP_126540203.1">
    <property type="nucleotide sequence ID" value="NZ_BSPM01000002.1"/>
</dbReference>
<proteinExistence type="predicted"/>
<keyword evidence="2" id="KW-1185">Reference proteome</keyword>
<dbReference type="OrthoDB" id="8378722at2"/>
<accession>A0A4R6REP1</accession>
<sequence length="85" mass="9363">MNTRSRESLVTFRKTFSLRGWDKALPPGTYRIVIDEAAVPDVTFLAYRRVATRMHLPAVEAVAATHCVFDVDAADLDRALAADAA</sequence>